<dbReference type="AlphaFoldDB" id="A0A840N6V8"/>
<evidence type="ECO:0000313" key="1">
    <source>
        <dbReference type="EMBL" id="MBB5053568.1"/>
    </source>
</evidence>
<dbReference type="InterPro" id="IPR021322">
    <property type="entry name" value="DUF2924"/>
</dbReference>
<dbReference type="Proteomes" id="UP000521227">
    <property type="component" value="Unassembled WGS sequence"/>
</dbReference>
<accession>A0A840N6V8</accession>
<evidence type="ECO:0000313" key="2">
    <source>
        <dbReference type="Proteomes" id="UP000521227"/>
    </source>
</evidence>
<comment type="caution">
    <text evidence="1">The sequence shown here is derived from an EMBL/GenBank/DDBJ whole genome shotgun (WGS) entry which is preliminary data.</text>
</comment>
<dbReference type="Pfam" id="PF11149">
    <property type="entry name" value="DUF2924"/>
    <property type="match status" value="1"/>
</dbReference>
<dbReference type="EMBL" id="JACHIJ010000005">
    <property type="protein sequence ID" value="MBB5053568.1"/>
    <property type="molecule type" value="Genomic_DNA"/>
</dbReference>
<gene>
    <name evidence="1" type="ORF">HNQ36_003568</name>
</gene>
<evidence type="ECO:0008006" key="3">
    <source>
        <dbReference type="Google" id="ProtNLM"/>
    </source>
</evidence>
<name>A0A840N6V8_9BRAD</name>
<organism evidence="1 2">
    <name type="scientific">Afipia massiliensis</name>
    <dbReference type="NCBI Taxonomy" id="211460"/>
    <lineage>
        <taxon>Bacteria</taxon>
        <taxon>Pseudomonadati</taxon>
        <taxon>Pseudomonadota</taxon>
        <taxon>Alphaproteobacteria</taxon>
        <taxon>Hyphomicrobiales</taxon>
        <taxon>Nitrobacteraceae</taxon>
        <taxon>Afipia</taxon>
    </lineage>
</organism>
<reference evidence="1 2" key="1">
    <citation type="submission" date="2020-08" db="EMBL/GenBank/DDBJ databases">
        <title>Genomic Encyclopedia of Type Strains, Phase IV (KMG-IV): sequencing the most valuable type-strain genomes for metagenomic binning, comparative biology and taxonomic classification.</title>
        <authorList>
            <person name="Goeker M."/>
        </authorList>
    </citation>
    <scope>NUCLEOTIDE SEQUENCE [LARGE SCALE GENOMIC DNA]</scope>
    <source>
        <strain evidence="1 2">DSM 17498</strain>
    </source>
</reference>
<protein>
    <recommendedName>
        <fullName evidence="3">DUF2924 domain-containing protein</fullName>
    </recommendedName>
</protein>
<sequence length="169" mass="18955">MSDISRKGEAELEAEIEQIRSLPVDQLRVLWRQTFKSPPPSAFAKDMLGRMICYHVQEKALGGLSRASQRVLNDIGRGKSAVETAQRRLKPGTVLVREYQGERHSVVVSPDGFVWRDETYASLSSIARLITGTNWNGPKFFGLRLSIDKSDNTETVALSRPRRGKRSAL</sequence>
<dbReference type="RefSeq" id="WP_184087185.1">
    <property type="nucleotide sequence ID" value="NZ_JACHIJ010000005.1"/>
</dbReference>
<proteinExistence type="predicted"/>